<feature type="non-terminal residue" evidence="1">
    <location>
        <position position="1"/>
    </location>
</feature>
<proteinExistence type="predicted"/>
<sequence>NGHKLKHGRFPLNIKKCFFAVRVTEHGHSLSREVVKSPSLEILKSHLDTVLG</sequence>
<reference evidence="1 2" key="1">
    <citation type="submission" date="2014-04" db="EMBL/GenBank/DDBJ databases">
        <title>Genome evolution of avian class.</title>
        <authorList>
            <person name="Zhang G."/>
            <person name="Li C."/>
        </authorList>
    </citation>
    <scope>NUCLEOTIDE SEQUENCE [LARGE SCALE GENOMIC DNA]</scope>
    <source>
        <strain evidence="1">BGI_N334</strain>
    </source>
</reference>
<gene>
    <name evidence="1" type="ORF">N334_00735</name>
</gene>
<name>A0A091SKX9_PELCR</name>
<organism evidence="1 2">
    <name type="scientific">Pelecanus crispus</name>
    <name type="common">Dalmatian pelican</name>
    <dbReference type="NCBI Taxonomy" id="36300"/>
    <lineage>
        <taxon>Eukaryota</taxon>
        <taxon>Metazoa</taxon>
        <taxon>Chordata</taxon>
        <taxon>Craniata</taxon>
        <taxon>Vertebrata</taxon>
        <taxon>Euteleostomi</taxon>
        <taxon>Archelosauria</taxon>
        <taxon>Archosauria</taxon>
        <taxon>Dinosauria</taxon>
        <taxon>Saurischia</taxon>
        <taxon>Theropoda</taxon>
        <taxon>Coelurosauria</taxon>
        <taxon>Aves</taxon>
        <taxon>Neognathae</taxon>
        <taxon>Neoaves</taxon>
        <taxon>Aequornithes</taxon>
        <taxon>Pelecaniformes</taxon>
        <taxon>Pelecanidae</taxon>
        <taxon>Pelecanus</taxon>
    </lineage>
</organism>
<accession>A0A091SKX9</accession>
<evidence type="ECO:0000313" key="1">
    <source>
        <dbReference type="EMBL" id="KFQ59279.1"/>
    </source>
</evidence>
<feature type="non-terminal residue" evidence="1">
    <location>
        <position position="52"/>
    </location>
</feature>
<dbReference type="AlphaFoldDB" id="A0A091SKX9"/>
<dbReference type="Proteomes" id="UP000054150">
    <property type="component" value="Unassembled WGS sequence"/>
</dbReference>
<keyword evidence="2" id="KW-1185">Reference proteome</keyword>
<evidence type="ECO:0000313" key="2">
    <source>
        <dbReference type="Proteomes" id="UP000054150"/>
    </source>
</evidence>
<dbReference type="EMBL" id="KK476994">
    <property type="protein sequence ID" value="KFQ59279.1"/>
    <property type="molecule type" value="Genomic_DNA"/>
</dbReference>
<protein>
    <submittedName>
        <fullName evidence="1">Uncharacterized protein</fullName>
    </submittedName>
</protein>